<feature type="transmembrane region" description="Helical" evidence="1">
    <location>
        <begin position="156"/>
        <end position="177"/>
    </location>
</feature>
<dbReference type="EMBL" id="FNDD01000002">
    <property type="protein sequence ID" value="SDG77878.1"/>
    <property type="molecule type" value="Genomic_DNA"/>
</dbReference>
<gene>
    <name evidence="2" type="ORF">SAMN04488136_102312</name>
    <name evidence="3" type="ORF">SAMN04488136_104116</name>
</gene>
<keyword evidence="1" id="KW-0812">Transmembrane</keyword>
<dbReference type="AlphaFoldDB" id="A0A1G7XZ30"/>
<dbReference type="Pfam" id="PF01148">
    <property type="entry name" value="CTP_transf_1"/>
    <property type="match status" value="1"/>
</dbReference>
<evidence type="ECO:0000256" key="1">
    <source>
        <dbReference type="SAM" id="Phobius"/>
    </source>
</evidence>
<feature type="transmembrane region" description="Helical" evidence="1">
    <location>
        <begin position="84"/>
        <end position="117"/>
    </location>
</feature>
<accession>A0A1G7XZ30</accession>
<dbReference type="PANTHER" id="PTHR43535">
    <property type="entry name" value="PHOSPHATIDATE CYTIDYLYLTRANSFERASE"/>
    <property type="match status" value="1"/>
</dbReference>
<feature type="transmembrane region" description="Helical" evidence="1">
    <location>
        <begin position="129"/>
        <end position="150"/>
    </location>
</feature>
<protein>
    <submittedName>
        <fullName evidence="3">Phosphatidate cytidylyltransferase</fullName>
    </submittedName>
</protein>
<keyword evidence="1" id="KW-0472">Membrane</keyword>
<proteinExistence type="predicted"/>
<dbReference type="STRING" id="861298.SAMN04488136_102312"/>
<dbReference type="EMBL" id="FNDD01000004">
    <property type="protein sequence ID" value="SDG89353.1"/>
    <property type="molecule type" value="Genomic_DNA"/>
</dbReference>
<feature type="transmembrane region" description="Helical" evidence="1">
    <location>
        <begin position="198"/>
        <end position="218"/>
    </location>
</feature>
<organism evidence="3 4">
    <name type="scientific">Vibrio xiamenensis</name>
    <dbReference type="NCBI Taxonomy" id="861298"/>
    <lineage>
        <taxon>Bacteria</taxon>
        <taxon>Pseudomonadati</taxon>
        <taxon>Pseudomonadota</taxon>
        <taxon>Gammaproteobacteria</taxon>
        <taxon>Vibrionales</taxon>
        <taxon>Vibrionaceae</taxon>
        <taxon>Vibrio</taxon>
    </lineage>
</organism>
<dbReference type="GO" id="GO:0009273">
    <property type="term" value="P:peptidoglycan-based cell wall biogenesis"/>
    <property type="evidence" value="ECO:0007669"/>
    <property type="project" value="TreeGrafter"/>
</dbReference>
<dbReference type="OrthoDB" id="9799199at2"/>
<evidence type="ECO:0000313" key="4">
    <source>
        <dbReference type="Proteomes" id="UP000198854"/>
    </source>
</evidence>
<keyword evidence="1" id="KW-1133">Transmembrane helix</keyword>
<dbReference type="GO" id="GO:0005886">
    <property type="term" value="C:plasma membrane"/>
    <property type="evidence" value="ECO:0007669"/>
    <property type="project" value="TreeGrafter"/>
</dbReference>
<name>A0A1G7XZ30_9VIBR</name>
<evidence type="ECO:0000313" key="3">
    <source>
        <dbReference type="EMBL" id="SDG89353.1"/>
    </source>
</evidence>
<feature type="transmembrane region" description="Helical" evidence="1">
    <location>
        <begin position="224"/>
        <end position="246"/>
    </location>
</feature>
<feature type="transmembrane region" description="Helical" evidence="1">
    <location>
        <begin position="6"/>
        <end position="27"/>
    </location>
</feature>
<keyword evidence="4" id="KW-1185">Reference proteome</keyword>
<reference evidence="3 4" key="1">
    <citation type="submission" date="2016-10" db="EMBL/GenBank/DDBJ databases">
        <authorList>
            <person name="de Groot N.N."/>
        </authorList>
    </citation>
    <scope>NUCLEOTIDE SEQUENCE [LARGE SCALE GENOMIC DNA]</scope>
    <source>
        <strain evidence="3 4">CGMCC 1.10228</strain>
    </source>
</reference>
<keyword evidence="3" id="KW-0548">Nucleotidyltransferase</keyword>
<dbReference type="RefSeq" id="WP_093269547.1">
    <property type="nucleotide sequence ID" value="NZ_FNDD01000002.1"/>
</dbReference>
<sequence>MVDQVFINGCLLVLSAVMGGLLVSPINKQGNFYLRVRSWWWMLGVLALVTFAGQRYFQLLIWLLGAYGALEILSQHHPLSKWNAAIGVVLLPASAALWSVSPLVSLLVLSSLLFTLAVTTSLRHGNKKLSMTLLLCLFASIVAMSQLLAFDAQGDGISWVLYLFFVTQINDVSQYFWGKSCGKSKLLQNVSPNKTREGALGGVLTSSLLGVFVGGYLLDLEPMVALSVSMLLAITGICGDLLVSLYKRRVGVKDMGALIPGHGGLLDRIDSLLISAPVLWMFSYQLMEPALFAF</sequence>
<feature type="transmembrane region" description="Helical" evidence="1">
    <location>
        <begin position="39"/>
        <end position="64"/>
    </location>
</feature>
<dbReference type="GO" id="GO:0016779">
    <property type="term" value="F:nucleotidyltransferase activity"/>
    <property type="evidence" value="ECO:0007669"/>
    <property type="project" value="UniProtKB-KW"/>
</dbReference>
<dbReference type="Proteomes" id="UP000198854">
    <property type="component" value="Unassembled WGS sequence"/>
</dbReference>
<dbReference type="PANTHER" id="PTHR43535:SF1">
    <property type="entry name" value="PHOSPHATIDATE CYTIDYLYLTRANSFERASE"/>
    <property type="match status" value="1"/>
</dbReference>
<evidence type="ECO:0000313" key="2">
    <source>
        <dbReference type="EMBL" id="SDG77878.1"/>
    </source>
</evidence>
<keyword evidence="3" id="KW-0808">Transferase</keyword>